<name>A0A414WBU1_BACUN</name>
<dbReference type="PANTHER" id="PTHR43405:SF1">
    <property type="entry name" value="GLYCOSYL HYDROLASE DIGH"/>
    <property type="match status" value="1"/>
</dbReference>
<protein>
    <submittedName>
        <fullName evidence="4">Family 10 glycosylhydrolase</fullName>
    </submittedName>
</protein>
<dbReference type="GO" id="GO:0016787">
    <property type="term" value="F:hydrolase activity"/>
    <property type="evidence" value="ECO:0007669"/>
    <property type="project" value="UniProtKB-KW"/>
</dbReference>
<dbReference type="RefSeq" id="WP_005834590.1">
    <property type="nucleotide sequence ID" value="NZ_CAXSNS010000007.1"/>
</dbReference>
<sequence>MKKSFLPAFLLLFLALGMFSCQQGAKKTTKEYPMFWTWLDYRPGMNFDSICQVMNDIGMDGIMLNAPTPDDYRAAIPVAHKHGIEVYAWLWTMNLEHDRDKILKEHPEWFSVNRNGKSLADTTAYVGYYKFLCPALPEVREFIKEKIKAYCEVEGLNGIAIDYHRFVDVVLPTTLWPHYGIVQDREYAAWDYGYHPEMLRLFKEQYGYDPREQEDPSLDVKWRQFRCDQITEVANMIAEVVHSYGKTMAASPFPTPKMASRMVRQDWGKWNLDIVFPMVYHTFYTGDASFISDCTVENVRDKNDMTTLYCGMTATDGPMMFECMDAALNNGAQGIAVFTIHGLRSPEVKRQFKAYTDSVRAVRAANGGVIKATHPEVADPDPFKHEGIMKLMQERMQQIIAKAAGKEEPAPLALGEYKEVDSYDATRCYQVVDENSKTTFDVTFYLYGDVVSGWDVAVADKASTNKK</sequence>
<dbReference type="InterPro" id="IPR003790">
    <property type="entry name" value="GHL10"/>
</dbReference>
<evidence type="ECO:0000313" key="5">
    <source>
        <dbReference type="EMBL" id="RHH30939.1"/>
    </source>
</evidence>
<dbReference type="AlphaFoldDB" id="A0A414WBU1"/>
<evidence type="ECO:0000313" key="4">
    <source>
        <dbReference type="EMBL" id="KAB4215463.1"/>
    </source>
</evidence>
<dbReference type="InterPro" id="IPR052177">
    <property type="entry name" value="Divisome_Glycosyl_Hydrolase"/>
</dbReference>
<evidence type="ECO:0000256" key="1">
    <source>
        <dbReference type="ARBA" id="ARBA00022729"/>
    </source>
</evidence>
<evidence type="ECO:0000313" key="7">
    <source>
        <dbReference type="Proteomes" id="UP000466952"/>
    </source>
</evidence>
<dbReference type="Pfam" id="PF02638">
    <property type="entry name" value="GHL10"/>
    <property type="match status" value="1"/>
</dbReference>
<gene>
    <name evidence="5" type="ORF">DW216_11340</name>
    <name evidence="4" type="ORF">GAP55_03590</name>
</gene>
<dbReference type="InterPro" id="IPR017853">
    <property type="entry name" value="GH"/>
</dbReference>
<dbReference type="PANTHER" id="PTHR43405">
    <property type="entry name" value="GLYCOSYL HYDROLASE DIGH"/>
    <property type="match status" value="1"/>
</dbReference>
<dbReference type="EMBL" id="QRJL01000006">
    <property type="protein sequence ID" value="RHH30939.1"/>
    <property type="molecule type" value="Genomic_DNA"/>
</dbReference>
<dbReference type="Proteomes" id="UP000283766">
    <property type="component" value="Unassembled WGS sequence"/>
</dbReference>
<reference evidence="4 7" key="2">
    <citation type="journal article" date="2019" name="Nat. Med.">
        <title>A library of human gut bacterial isolates paired with longitudinal multiomics data enables mechanistic microbiome research.</title>
        <authorList>
            <person name="Poyet M."/>
            <person name="Groussin M."/>
            <person name="Gibbons S.M."/>
            <person name="Avila-Pacheco J."/>
            <person name="Jiang X."/>
            <person name="Kearney S.M."/>
            <person name="Perrotta A.R."/>
            <person name="Berdy B."/>
            <person name="Zhao S."/>
            <person name="Lieberman T.D."/>
            <person name="Swanson P.K."/>
            <person name="Smith M."/>
            <person name="Roesemann S."/>
            <person name="Alexander J.E."/>
            <person name="Rich S.A."/>
            <person name="Livny J."/>
            <person name="Vlamakis H."/>
            <person name="Clish C."/>
            <person name="Bullock K."/>
            <person name="Deik A."/>
            <person name="Scott J."/>
            <person name="Pierce K.A."/>
            <person name="Xavier R.J."/>
            <person name="Alm E.J."/>
        </authorList>
    </citation>
    <scope>NUCLEOTIDE SEQUENCE [LARGE SCALE GENOMIC DNA]</scope>
    <source>
        <strain evidence="4 7">BIOML-A11</strain>
    </source>
</reference>
<proteinExistence type="predicted"/>
<feature type="chain" id="PRO_5033418511" evidence="2">
    <location>
        <begin position="26"/>
        <end position="467"/>
    </location>
</feature>
<keyword evidence="4" id="KW-0378">Hydrolase</keyword>
<comment type="caution">
    <text evidence="5">The sequence shown here is derived from an EMBL/GenBank/DDBJ whole genome shotgun (WGS) entry which is preliminary data.</text>
</comment>
<dbReference type="EMBL" id="WCTR01000002">
    <property type="protein sequence ID" value="KAB4215463.1"/>
    <property type="molecule type" value="Genomic_DNA"/>
</dbReference>
<organism evidence="5 6">
    <name type="scientific">Bacteroides uniformis</name>
    <dbReference type="NCBI Taxonomy" id="820"/>
    <lineage>
        <taxon>Bacteria</taxon>
        <taxon>Pseudomonadati</taxon>
        <taxon>Bacteroidota</taxon>
        <taxon>Bacteroidia</taxon>
        <taxon>Bacteroidales</taxon>
        <taxon>Bacteroidaceae</taxon>
        <taxon>Bacteroides</taxon>
    </lineage>
</organism>
<accession>A0A414WBU1</accession>
<dbReference type="Gene3D" id="3.20.20.80">
    <property type="entry name" value="Glycosidases"/>
    <property type="match status" value="1"/>
</dbReference>
<dbReference type="PROSITE" id="PS51257">
    <property type="entry name" value="PROKAR_LIPOPROTEIN"/>
    <property type="match status" value="1"/>
</dbReference>
<reference evidence="5 6" key="1">
    <citation type="submission" date="2018-08" db="EMBL/GenBank/DDBJ databases">
        <title>A genome reference for cultivated species of the human gut microbiota.</title>
        <authorList>
            <person name="Zou Y."/>
            <person name="Xue W."/>
            <person name="Luo G."/>
        </authorList>
    </citation>
    <scope>NUCLEOTIDE SEQUENCE [LARGE SCALE GENOMIC DNA]</scope>
    <source>
        <strain evidence="5 6">AM18-14LB</strain>
    </source>
</reference>
<keyword evidence="1 2" id="KW-0732">Signal</keyword>
<evidence type="ECO:0000256" key="2">
    <source>
        <dbReference type="SAM" id="SignalP"/>
    </source>
</evidence>
<dbReference type="Proteomes" id="UP000466952">
    <property type="component" value="Unassembled WGS sequence"/>
</dbReference>
<evidence type="ECO:0000259" key="3">
    <source>
        <dbReference type="Pfam" id="PF02638"/>
    </source>
</evidence>
<dbReference type="SUPFAM" id="SSF51445">
    <property type="entry name" value="(Trans)glycosidases"/>
    <property type="match status" value="1"/>
</dbReference>
<feature type="signal peptide" evidence="2">
    <location>
        <begin position="1"/>
        <end position="25"/>
    </location>
</feature>
<feature type="domain" description="Glycosyl hydrolase-like 10" evidence="3">
    <location>
        <begin position="69"/>
        <end position="164"/>
    </location>
</feature>
<evidence type="ECO:0000313" key="6">
    <source>
        <dbReference type="Proteomes" id="UP000283766"/>
    </source>
</evidence>